<evidence type="ECO:0000313" key="2">
    <source>
        <dbReference type="EMBL" id="CCH58613.1"/>
    </source>
</evidence>
<dbReference type="HOGENOM" id="CLU_157438_0_0_1"/>
<feature type="region of interest" description="Disordered" evidence="1">
    <location>
        <begin position="1"/>
        <end position="24"/>
    </location>
</feature>
<protein>
    <submittedName>
        <fullName evidence="2">Uncharacterized protein</fullName>
    </submittedName>
</protein>
<dbReference type="eggNOG" id="ENOG502S53E">
    <property type="taxonomic scope" value="Eukaryota"/>
</dbReference>
<evidence type="ECO:0000256" key="1">
    <source>
        <dbReference type="SAM" id="MobiDB-lite"/>
    </source>
</evidence>
<dbReference type="Pfam" id="PF09495">
    <property type="entry name" value="DUF2462"/>
    <property type="match status" value="1"/>
</dbReference>
<proteinExistence type="predicted"/>
<evidence type="ECO:0000313" key="3">
    <source>
        <dbReference type="Proteomes" id="UP000002866"/>
    </source>
</evidence>
<dbReference type="EMBL" id="HE806316">
    <property type="protein sequence ID" value="CCH58613.1"/>
    <property type="molecule type" value="Genomic_DNA"/>
</dbReference>
<gene>
    <name evidence="2" type="primary">TBLA0A08240</name>
    <name evidence="2" type="ORF">TBLA_0A08240</name>
</gene>
<keyword evidence="3" id="KW-1185">Reference proteome</keyword>
<dbReference type="GeneID" id="14493654"/>
<sequence length="84" mass="9612">MVQKALKVNKKVKNPRRVTKKQKNLRKAAPLIIKSKKKGLQHMKKLNKSASLTESTERLLSSKIGHLELLKGTRKEIEKGKNKK</sequence>
<feature type="compositionally biased region" description="Basic residues" evidence="1">
    <location>
        <begin position="7"/>
        <end position="24"/>
    </location>
</feature>
<dbReference type="InParanoid" id="I2GWW1"/>
<dbReference type="FunCoup" id="I2GWW1">
    <property type="interactions" value="54"/>
</dbReference>
<accession>I2GWW1</accession>
<dbReference type="OMA" id="KKSLQHM"/>
<dbReference type="InterPro" id="IPR019034">
    <property type="entry name" value="UPF0390"/>
</dbReference>
<name>I2GWW1_HENB6</name>
<dbReference type="RefSeq" id="XP_004178132.1">
    <property type="nucleotide sequence ID" value="XM_004178084.1"/>
</dbReference>
<dbReference type="AlphaFoldDB" id="I2GWW1"/>
<reference evidence="2 3" key="1">
    <citation type="journal article" date="2011" name="Proc. Natl. Acad. Sci. U.S.A.">
        <title>Evolutionary erosion of yeast sex chromosomes by mating-type switching accidents.</title>
        <authorList>
            <person name="Gordon J.L."/>
            <person name="Armisen D."/>
            <person name="Proux-Wera E."/>
            <person name="Oheigeartaigh S.S."/>
            <person name="Byrne K.P."/>
            <person name="Wolfe K.H."/>
        </authorList>
    </citation>
    <scope>NUCLEOTIDE SEQUENCE [LARGE SCALE GENOMIC DNA]</scope>
    <source>
        <strain evidence="3">ATCC 34711 / CBS 6284 / DSM 70876 / NBRC 10599 / NRRL Y-10934 / UCD 77-7</strain>
    </source>
</reference>
<dbReference type="STRING" id="1071380.I2GWW1"/>
<dbReference type="Proteomes" id="UP000002866">
    <property type="component" value="Chromosome 1"/>
</dbReference>
<organism evidence="2 3">
    <name type="scientific">Henningerozyma blattae (strain ATCC 34711 / CBS 6284 / DSM 70876 / NBRC 10599 / NRRL Y-10934 / UCD 77-7)</name>
    <name type="common">Yeast</name>
    <name type="synonym">Tetrapisispora blattae</name>
    <dbReference type="NCBI Taxonomy" id="1071380"/>
    <lineage>
        <taxon>Eukaryota</taxon>
        <taxon>Fungi</taxon>
        <taxon>Dikarya</taxon>
        <taxon>Ascomycota</taxon>
        <taxon>Saccharomycotina</taxon>
        <taxon>Saccharomycetes</taxon>
        <taxon>Saccharomycetales</taxon>
        <taxon>Saccharomycetaceae</taxon>
        <taxon>Henningerozyma</taxon>
    </lineage>
</organism>
<dbReference type="KEGG" id="tbl:TBLA_0A08240"/>